<organism evidence="1 2">
    <name type="scientific">Lindgomyces ingoldianus</name>
    <dbReference type="NCBI Taxonomy" id="673940"/>
    <lineage>
        <taxon>Eukaryota</taxon>
        <taxon>Fungi</taxon>
        <taxon>Dikarya</taxon>
        <taxon>Ascomycota</taxon>
        <taxon>Pezizomycotina</taxon>
        <taxon>Dothideomycetes</taxon>
        <taxon>Pleosporomycetidae</taxon>
        <taxon>Pleosporales</taxon>
        <taxon>Lindgomycetaceae</taxon>
        <taxon>Lindgomyces</taxon>
    </lineage>
</organism>
<evidence type="ECO:0000313" key="1">
    <source>
        <dbReference type="EMBL" id="KAF2475195.1"/>
    </source>
</evidence>
<sequence length="243" mass="25343">MLLFPLLLITPTIILAQSPTPTSISVIHTLIPPYGPGPAIYHASIAGVQPFGTVYHITCSPPPASSLQTPTLQWDPCLTRYFGTESQTFTQVSTGWFVARDLQSSTATHKSALNKAHTNCNIQPQASPRLGVNDVGLLSCSAYSYDGAGRGTQTEGDGYAKFGLRRQDVTVTGGWESLEGPVVTTESTLAVGSFTDIGATATKGAPVTTVTLHKVGGDAATISGQGMAGWTAVLVAFATAFVL</sequence>
<keyword evidence="2" id="KW-1185">Reference proteome</keyword>
<comment type="caution">
    <text evidence="1">The sequence shown here is derived from an EMBL/GenBank/DDBJ whole genome shotgun (WGS) entry which is preliminary data.</text>
</comment>
<reference evidence="1" key="1">
    <citation type="journal article" date="2020" name="Stud. Mycol.">
        <title>101 Dothideomycetes genomes: a test case for predicting lifestyles and emergence of pathogens.</title>
        <authorList>
            <person name="Haridas S."/>
            <person name="Albert R."/>
            <person name="Binder M."/>
            <person name="Bloem J."/>
            <person name="Labutti K."/>
            <person name="Salamov A."/>
            <person name="Andreopoulos B."/>
            <person name="Baker S."/>
            <person name="Barry K."/>
            <person name="Bills G."/>
            <person name="Bluhm B."/>
            <person name="Cannon C."/>
            <person name="Castanera R."/>
            <person name="Culley D."/>
            <person name="Daum C."/>
            <person name="Ezra D."/>
            <person name="Gonzalez J."/>
            <person name="Henrissat B."/>
            <person name="Kuo A."/>
            <person name="Liang C."/>
            <person name="Lipzen A."/>
            <person name="Lutzoni F."/>
            <person name="Magnuson J."/>
            <person name="Mondo S."/>
            <person name="Nolan M."/>
            <person name="Ohm R."/>
            <person name="Pangilinan J."/>
            <person name="Park H.-J."/>
            <person name="Ramirez L."/>
            <person name="Alfaro M."/>
            <person name="Sun H."/>
            <person name="Tritt A."/>
            <person name="Yoshinaga Y."/>
            <person name="Zwiers L.-H."/>
            <person name="Turgeon B."/>
            <person name="Goodwin S."/>
            <person name="Spatafora J."/>
            <person name="Crous P."/>
            <person name="Grigoriev I."/>
        </authorList>
    </citation>
    <scope>NUCLEOTIDE SEQUENCE</scope>
    <source>
        <strain evidence="1">ATCC 200398</strain>
    </source>
</reference>
<name>A0ACB6R8X3_9PLEO</name>
<dbReference type="Proteomes" id="UP000799755">
    <property type="component" value="Unassembled WGS sequence"/>
</dbReference>
<proteinExistence type="predicted"/>
<protein>
    <submittedName>
        <fullName evidence="1">Uncharacterized protein</fullName>
    </submittedName>
</protein>
<dbReference type="EMBL" id="MU003496">
    <property type="protein sequence ID" value="KAF2475195.1"/>
    <property type="molecule type" value="Genomic_DNA"/>
</dbReference>
<gene>
    <name evidence="1" type="ORF">BDR25DRAFT_340056</name>
</gene>
<accession>A0ACB6R8X3</accession>
<evidence type="ECO:0000313" key="2">
    <source>
        <dbReference type="Proteomes" id="UP000799755"/>
    </source>
</evidence>